<evidence type="ECO:0000259" key="6">
    <source>
        <dbReference type="PROSITE" id="PS51384"/>
    </source>
</evidence>
<dbReference type="PROSITE" id="PS51384">
    <property type="entry name" value="FAD_FR"/>
    <property type="match status" value="1"/>
</dbReference>
<organism evidence="7 8">
    <name type="scientific">Rhodobacter ferrooxidans</name>
    <dbReference type="NCBI Taxonomy" id="371731"/>
    <lineage>
        <taxon>Bacteria</taxon>
        <taxon>Pseudomonadati</taxon>
        <taxon>Pseudomonadota</taxon>
        <taxon>Alphaproteobacteria</taxon>
        <taxon>Rhodobacterales</taxon>
        <taxon>Rhodobacter group</taxon>
        <taxon>Rhodobacter</taxon>
    </lineage>
</organism>
<dbReference type="AlphaFoldDB" id="C8RZQ1"/>
<dbReference type="Gene3D" id="2.40.30.10">
    <property type="entry name" value="Translation factors"/>
    <property type="match status" value="1"/>
</dbReference>
<feature type="transmembrane region" description="Helical" evidence="4">
    <location>
        <begin position="170"/>
        <end position="190"/>
    </location>
</feature>
<dbReference type="InterPro" id="IPR017927">
    <property type="entry name" value="FAD-bd_FR_type"/>
</dbReference>
<accession>C8RZQ1</accession>
<dbReference type="RefSeq" id="WP_008029198.1">
    <property type="nucleotide sequence ID" value="NZ_ACYY01000006.1"/>
</dbReference>
<dbReference type="InterPro" id="IPR017938">
    <property type="entry name" value="Riboflavin_synthase-like_b-brl"/>
</dbReference>
<evidence type="ECO:0000256" key="1">
    <source>
        <dbReference type="ARBA" id="ARBA00022630"/>
    </source>
</evidence>
<dbReference type="EC" id="1.6.2.4" evidence="3"/>
<reference evidence="7 8" key="1">
    <citation type="submission" date="2009-08" db="EMBL/GenBank/DDBJ databases">
        <title>The draft genome of Rhodobacter sp. SW2.</title>
        <authorList>
            <consortium name="US DOE Joint Genome Institute (JGI-PGF)"/>
            <person name="Lucas S."/>
            <person name="Copeland A."/>
            <person name="Lapidus A."/>
            <person name="Glavina del Rio T."/>
            <person name="Tice H."/>
            <person name="Bruce D."/>
            <person name="Goodwin L."/>
            <person name="Pitluck S."/>
            <person name="Larimer F."/>
            <person name="Land M.L."/>
            <person name="Hauser L."/>
            <person name="Emerson D."/>
        </authorList>
    </citation>
    <scope>NUCLEOTIDE SEQUENCE [LARGE SCALE GENOMIC DNA]</scope>
    <source>
        <strain evidence="7 8">SW2</strain>
    </source>
</reference>
<feature type="transmembrane region" description="Helical" evidence="4">
    <location>
        <begin position="287"/>
        <end position="313"/>
    </location>
</feature>
<dbReference type="InterPro" id="IPR029039">
    <property type="entry name" value="Flavoprotein-like_sf"/>
</dbReference>
<evidence type="ECO:0000313" key="8">
    <source>
        <dbReference type="Proteomes" id="UP000010121"/>
    </source>
</evidence>
<dbReference type="InterPro" id="IPR039261">
    <property type="entry name" value="FNR_nucleotide-bd"/>
</dbReference>
<dbReference type="Pfam" id="PF00175">
    <property type="entry name" value="NAD_binding_1"/>
    <property type="match status" value="1"/>
</dbReference>
<evidence type="ECO:0000256" key="3">
    <source>
        <dbReference type="ARBA" id="ARBA00023797"/>
    </source>
</evidence>
<dbReference type="InterPro" id="IPR008254">
    <property type="entry name" value="Flavodoxin/NO_synth"/>
</dbReference>
<gene>
    <name evidence="7" type="ORF">Rsw2DRAFT_1279</name>
</gene>
<sequence length="723" mass="76815">MLRQLHSIPGLVLGLVLIVLSVSGAILSIDPAMERLDARPIAGISVAQMAERVVDFYPDIERIDRRANGVIVVTYTGPDGYHSDLIDPENGYELQPWTASPFMLWLKGLHRSFLLDDTGRAVAGVAAGGMALMALTGLLLLVAALGGWSRLTRPVRGAQTRRWHGTAGRLAVPMLALSALTGAMMSLYNFEYLPDGSADEPDFPFEVDGGPALPVGQLAALQAVPLDDLYRLTFPVAGDPLDVFGLQTNDGSGYVDQATGEALNWLPTTTAQAVSAWVVALHTGQGIWWLGLLLGLGALAIPVLSTTGTLIWLKRRGGRPKVAGLVRAGEADLVILVGSEGGSTWGFAATLATALIDAGRRVHLAAMNDLKPYPKAQALLVLAATYGDGEAPGSAKQFLTLLQRNTGPTMPVAVLGFGDRMFAQYCGYADTVAAALQADGWPQLLETARIDRQSVVDFAAWGRDLGKALNLPLVLDHRLAQPDTVELELISRQDFGEAVKAPAAILSFVAAGAAKLPRFEAGDLVGILPEGSDLPRYYSLASSRRDGMLQISVRKAPGGLCSGQLHALKPGGRIRAFIRPNPDFRPQPHKPVIMVAAGCGVGPMAGFLRGAKAGRGMELYYGARDPGSDYLYETELAGWQSDGRLSHLVTAFSRVEDKAYVQDRIRADADHLREQVARGAQILVCGGSPMAKAVATEVDAALAPLGLSVAGLKAEGRYLEDVY</sequence>
<comment type="caution">
    <text evidence="7">The sequence shown here is derived from an EMBL/GenBank/DDBJ whole genome shotgun (WGS) entry which is preliminary data.</text>
</comment>
<proteinExistence type="predicted"/>
<dbReference type="OrthoDB" id="9816402at2"/>
<dbReference type="EMBL" id="ACYY01000006">
    <property type="protein sequence ID" value="EEW25848.1"/>
    <property type="molecule type" value="Genomic_DNA"/>
</dbReference>
<evidence type="ECO:0000259" key="5">
    <source>
        <dbReference type="PROSITE" id="PS50902"/>
    </source>
</evidence>
<dbReference type="GO" id="GO:0004783">
    <property type="term" value="F:sulfite reductase (NADPH) activity"/>
    <property type="evidence" value="ECO:0007669"/>
    <property type="project" value="TreeGrafter"/>
</dbReference>
<dbReference type="eggNOG" id="COG3182">
    <property type="taxonomic scope" value="Bacteria"/>
</dbReference>
<evidence type="ECO:0000256" key="2">
    <source>
        <dbReference type="ARBA" id="ARBA00022643"/>
    </source>
</evidence>
<name>C8RZQ1_9RHOB</name>
<dbReference type="Pfam" id="PF00258">
    <property type="entry name" value="Flavodoxin_1"/>
    <property type="match status" value="1"/>
</dbReference>
<evidence type="ECO:0000256" key="4">
    <source>
        <dbReference type="SAM" id="Phobius"/>
    </source>
</evidence>
<keyword evidence="4" id="KW-1133">Transmembrane helix</keyword>
<dbReference type="PRINTS" id="PR00371">
    <property type="entry name" value="FPNCR"/>
</dbReference>
<dbReference type="STRING" id="371731.Rsw2DRAFT_1279"/>
<evidence type="ECO:0000313" key="7">
    <source>
        <dbReference type="EMBL" id="EEW25848.1"/>
    </source>
</evidence>
<dbReference type="InterPro" id="IPR005625">
    <property type="entry name" value="PepSY-ass_TM"/>
</dbReference>
<feature type="domain" description="Flavodoxin-like" evidence="5">
    <location>
        <begin position="333"/>
        <end position="466"/>
    </location>
</feature>
<feature type="domain" description="FAD-binding FR-type" evidence="6">
    <location>
        <begin position="466"/>
        <end position="587"/>
    </location>
</feature>
<keyword evidence="1" id="KW-0285">Flavoprotein</keyword>
<dbReference type="Gene3D" id="3.40.50.80">
    <property type="entry name" value="Nucleotide-binding domain of ferredoxin-NADP reductase (FNR) module"/>
    <property type="match status" value="1"/>
</dbReference>
<dbReference type="Pfam" id="PF03929">
    <property type="entry name" value="PepSY_TM"/>
    <property type="match status" value="1"/>
</dbReference>
<dbReference type="PANTHER" id="PTHR19384">
    <property type="entry name" value="NITRIC OXIDE SYNTHASE-RELATED"/>
    <property type="match status" value="1"/>
</dbReference>
<keyword evidence="8" id="KW-1185">Reference proteome</keyword>
<protein>
    <recommendedName>
        <fullName evidence="3">NADPH--hemoprotein reductase</fullName>
        <ecNumber evidence="3">1.6.2.4</ecNumber>
    </recommendedName>
</protein>
<dbReference type="Proteomes" id="UP000010121">
    <property type="component" value="Unassembled WGS sequence"/>
</dbReference>
<dbReference type="GO" id="GO:0050660">
    <property type="term" value="F:flavin adenine dinucleotide binding"/>
    <property type="evidence" value="ECO:0007669"/>
    <property type="project" value="TreeGrafter"/>
</dbReference>
<dbReference type="CDD" id="cd06201">
    <property type="entry name" value="SiR_like2"/>
    <property type="match status" value="1"/>
</dbReference>
<keyword evidence="4" id="KW-0472">Membrane</keyword>
<dbReference type="Gene3D" id="3.40.50.360">
    <property type="match status" value="1"/>
</dbReference>
<dbReference type="SUPFAM" id="SSF52343">
    <property type="entry name" value="Ferredoxin reductase-like, C-terminal NADP-linked domain"/>
    <property type="match status" value="1"/>
</dbReference>
<dbReference type="InterPro" id="IPR001709">
    <property type="entry name" value="Flavoprot_Pyr_Nucl_cyt_Rdtase"/>
</dbReference>
<keyword evidence="4" id="KW-0812">Transmembrane</keyword>
<dbReference type="SUPFAM" id="SSF52218">
    <property type="entry name" value="Flavoproteins"/>
    <property type="match status" value="1"/>
</dbReference>
<dbReference type="eggNOG" id="COG0369">
    <property type="taxonomic scope" value="Bacteria"/>
</dbReference>
<dbReference type="PANTHER" id="PTHR19384:SF17">
    <property type="entry name" value="NADPH--CYTOCHROME P450 REDUCTASE"/>
    <property type="match status" value="1"/>
</dbReference>
<dbReference type="GO" id="GO:0010181">
    <property type="term" value="F:FMN binding"/>
    <property type="evidence" value="ECO:0007669"/>
    <property type="project" value="InterPro"/>
</dbReference>
<keyword evidence="2" id="KW-0288">FMN</keyword>
<dbReference type="PROSITE" id="PS50902">
    <property type="entry name" value="FLAVODOXIN_LIKE"/>
    <property type="match status" value="1"/>
</dbReference>
<feature type="transmembrane region" description="Helical" evidence="4">
    <location>
        <begin position="121"/>
        <end position="149"/>
    </location>
</feature>
<dbReference type="SUPFAM" id="SSF63380">
    <property type="entry name" value="Riboflavin synthase domain-like"/>
    <property type="match status" value="1"/>
</dbReference>
<dbReference type="InterPro" id="IPR001433">
    <property type="entry name" value="OxRdtase_FAD/NAD-bd"/>
</dbReference>
<dbReference type="GO" id="GO:0005829">
    <property type="term" value="C:cytosol"/>
    <property type="evidence" value="ECO:0007669"/>
    <property type="project" value="TreeGrafter"/>
</dbReference>